<keyword evidence="4" id="KW-1185">Reference proteome</keyword>
<organism evidence="3 4">
    <name type="scientific">Roseovarius albus</name>
    <dbReference type="NCBI Taxonomy" id="1247867"/>
    <lineage>
        <taxon>Bacteria</taxon>
        <taxon>Pseudomonadati</taxon>
        <taxon>Pseudomonadota</taxon>
        <taxon>Alphaproteobacteria</taxon>
        <taxon>Rhodobacterales</taxon>
        <taxon>Roseobacteraceae</taxon>
        <taxon>Roseovarius</taxon>
    </lineage>
</organism>
<keyword evidence="2" id="KW-0472">Membrane</keyword>
<dbReference type="EMBL" id="FWFX01000002">
    <property type="protein sequence ID" value="SLN23587.1"/>
    <property type="molecule type" value="Genomic_DNA"/>
</dbReference>
<feature type="transmembrane region" description="Helical" evidence="2">
    <location>
        <begin position="6"/>
        <end position="28"/>
    </location>
</feature>
<protein>
    <submittedName>
        <fullName evidence="3">Uncharacterized protein</fullName>
    </submittedName>
</protein>
<sequence length="83" mass="9641">MFRYIFFNVYEILAVIAVLLIIGVLIFATRHRMKQDALEQQQDAKTKARPRQSEVRDVGLVSAGMANTYETNSNRRTKRKKPK</sequence>
<dbReference type="Proteomes" id="UP000193061">
    <property type="component" value="Unassembled WGS sequence"/>
</dbReference>
<proteinExistence type="predicted"/>
<evidence type="ECO:0000313" key="3">
    <source>
        <dbReference type="EMBL" id="SLN23587.1"/>
    </source>
</evidence>
<name>A0A1X6YK03_9RHOB</name>
<evidence type="ECO:0000256" key="1">
    <source>
        <dbReference type="SAM" id="MobiDB-lite"/>
    </source>
</evidence>
<accession>A0A1X6YK03</accession>
<feature type="compositionally biased region" description="Basic and acidic residues" evidence="1">
    <location>
        <begin position="37"/>
        <end position="57"/>
    </location>
</feature>
<gene>
    <name evidence="3" type="ORF">ROA7450_00943</name>
</gene>
<reference evidence="3 4" key="1">
    <citation type="submission" date="2017-03" db="EMBL/GenBank/DDBJ databases">
        <authorList>
            <person name="Afonso C.L."/>
            <person name="Miller P.J."/>
            <person name="Scott M.A."/>
            <person name="Spackman E."/>
            <person name="Goraichik I."/>
            <person name="Dimitrov K.M."/>
            <person name="Suarez D.L."/>
            <person name="Swayne D.E."/>
        </authorList>
    </citation>
    <scope>NUCLEOTIDE SEQUENCE [LARGE SCALE GENOMIC DNA]</scope>
    <source>
        <strain evidence="3 4">CECT 7450</strain>
    </source>
</reference>
<evidence type="ECO:0000313" key="4">
    <source>
        <dbReference type="Proteomes" id="UP000193061"/>
    </source>
</evidence>
<keyword evidence="2" id="KW-1133">Transmembrane helix</keyword>
<feature type="region of interest" description="Disordered" evidence="1">
    <location>
        <begin position="37"/>
        <end position="83"/>
    </location>
</feature>
<dbReference type="OrthoDB" id="9925999at2"/>
<dbReference type="RefSeq" id="WP_085804475.1">
    <property type="nucleotide sequence ID" value="NZ_FWFX01000002.1"/>
</dbReference>
<keyword evidence="2" id="KW-0812">Transmembrane</keyword>
<dbReference type="AlphaFoldDB" id="A0A1X6YK03"/>
<evidence type="ECO:0000256" key="2">
    <source>
        <dbReference type="SAM" id="Phobius"/>
    </source>
</evidence>